<reference evidence="2 3" key="1">
    <citation type="submission" date="2016-11" db="EMBL/GenBank/DDBJ databases">
        <title>Sphingorhabdus sp. LPB0140, isolated from marine environment.</title>
        <authorList>
            <person name="Kim E."/>
            <person name="Yi H."/>
        </authorList>
    </citation>
    <scope>NUCLEOTIDE SEQUENCE [LARGE SCALE GENOMIC DNA]</scope>
    <source>
        <strain evidence="2 3">LPB0140</strain>
    </source>
</reference>
<dbReference type="InterPro" id="IPR001853">
    <property type="entry name" value="DSBA-like_thioredoxin_dom"/>
</dbReference>
<dbReference type="RefSeq" id="WP_072558932.1">
    <property type="nucleotide sequence ID" value="NZ_CP018154.1"/>
</dbReference>
<dbReference type="GO" id="GO:0016491">
    <property type="term" value="F:oxidoreductase activity"/>
    <property type="evidence" value="ECO:0007669"/>
    <property type="project" value="InterPro"/>
</dbReference>
<accession>A0A1L3JAY3</accession>
<dbReference type="STRING" id="1913578.LPB140_05090"/>
<name>A0A1L3JAY3_9SPHN</name>
<evidence type="ECO:0000313" key="2">
    <source>
        <dbReference type="EMBL" id="APG62281.1"/>
    </source>
</evidence>
<evidence type="ECO:0000259" key="1">
    <source>
        <dbReference type="Pfam" id="PF01323"/>
    </source>
</evidence>
<dbReference type="EMBL" id="CP018154">
    <property type="protein sequence ID" value="APG62281.1"/>
    <property type="molecule type" value="Genomic_DNA"/>
</dbReference>
<keyword evidence="3" id="KW-1185">Reference proteome</keyword>
<dbReference type="Pfam" id="PF01323">
    <property type="entry name" value="DSBA"/>
    <property type="match status" value="1"/>
</dbReference>
<dbReference type="CDD" id="cd03024">
    <property type="entry name" value="DsbA_FrnE"/>
    <property type="match status" value="1"/>
</dbReference>
<sequence length="227" mass="25165">MTRKLRFDIVSDIVCPWCIIGYKQVEKAIAALNTAADEADKIQAEFYWHPFELNPNMPAGGENAAEHIARKYGRTVEQGRQARQALVDKGAALGFTFNYGDDMHVYNSFGGHKLIHWAGASFGPAAQTRMKLALFNAYFTEGKNIDDMDVLLATAMKAGFESEGARAALLDEEITRAVRAEQHMWRERDIQGVPAIIIAEKYMVPGAQDADVFQNIIKNILAKEAAA</sequence>
<dbReference type="Gene3D" id="3.40.30.10">
    <property type="entry name" value="Glutaredoxin"/>
    <property type="match status" value="1"/>
</dbReference>
<dbReference type="OrthoDB" id="9799122at2"/>
<dbReference type="SUPFAM" id="SSF52833">
    <property type="entry name" value="Thioredoxin-like"/>
    <property type="match status" value="1"/>
</dbReference>
<feature type="domain" description="DSBA-like thioredoxin" evidence="1">
    <location>
        <begin position="8"/>
        <end position="217"/>
    </location>
</feature>
<gene>
    <name evidence="2" type="ORF">LPB140_05090</name>
</gene>
<protein>
    <recommendedName>
        <fullName evidence="1">DSBA-like thioredoxin domain-containing protein</fullName>
    </recommendedName>
</protein>
<proteinExistence type="predicted"/>
<dbReference type="KEGG" id="sphl:LPB140_05090"/>
<dbReference type="PANTHER" id="PTHR13887">
    <property type="entry name" value="GLUTATHIONE S-TRANSFERASE KAPPA"/>
    <property type="match status" value="1"/>
</dbReference>
<evidence type="ECO:0000313" key="3">
    <source>
        <dbReference type="Proteomes" id="UP000242561"/>
    </source>
</evidence>
<dbReference type="AlphaFoldDB" id="A0A1L3JAY3"/>
<dbReference type="PANTHER" id="PTHR13887:SF41">
    <property type="entry name" value="THIOREDOXIN SUPERFAMILY PROTEIN"/>
    <property type="match status" value="1"/>
</dbReference>
<dbReference type="InterPro" id="IPR036249">
    <property type="entry name" value="Thioredoxin-like_sf"/>
</dbReference>
<organism evidence="2 3">
    <name type="scientific">Sphingorhabdus lutea</name>
    <dbReference type="NCBI Taxonomy" id="1913578"/>
    <lineage>
        <taxon>Bacteria</taxon>
        <taxon>Pseudomonadati</taxon>
        <taxon>Pseudomonadota</taxon>
        <taxon>Alphaproteobacteria</taxon>
        <taxon>Sphingomonadales</taxon>
        <taxon>Sphingomonadaceae</taxon>
        <taxon>Sphingorhabdus</taxon>
    </lineage>
</organism>
<dbReference type="Proteomes" id="UP000242561">
    <property type="component" value="Chromosome"/>
</dbReference>